<name>A0A2N1PS41_9BACT</name>
<gene>
    <name evidence="1" type="ORF">CVV64_05205</name>
</gene>
<dbReference type="EMBL" id="PGXC01000003">
    <property type="protein sequence ID" value="PKK91168.1"/>
    <property type="molecule type" value="Genomic_DNA"/>
</dbReference>
<reference evidence="1 2" key="1">
    <citation type="journal article" date="2017" name="ISME J.">
        <title>Potential for microbial H2 and metal transformations associated with novel bacteria and archaea in deep terrestrial subsurface sediments.</title>
        <authorList>
            <person name="Hernsdorf A.W."/>
            <person name="Amano Y."/>
            <person name="Miyakawa K."/>
            <person name="Ise K."/>
            <person name="Suzuki Y."/>
            <person name="Anantharaman K."/>
            <person name="Probst A."/>
            <person name="Burstein D."/>
            <person name="Thomas B.C."/>
            <person name="Banfield J.F."/>
        </authorList>
    </citation>
    <scope>NUCLEOTIDE SEQUENCE [LARGE SCALE GENOMIC DNA]</scope>
    <source>
        <strain evidence="1">HGW-Wallbacteria-1</strain>
    </source>
</reference>
<dbReference type="Gene3D" id="3.90.550.10">
    <property type="entry name" value="Spore Coat Polysaccharide Biosynthesis Protein SpsA, Chain A"/>
    <property type="match status" value="1"/>
</dbReference>
<dbReference type="AlphaFoldDB" id="A0A2N1PS41"/>
<accession>A0A2N1PS41</accession>
<evidence type="ECO:0000313" key="2">
    <source>
        <dbReference type="Proteomes" id="UP000233256"/>
    </source>
</evidence>
<dbReference type="InterPro" id="IPR029044">
    <property type="entry name" value="Nucleotide-diphossugar_trans"/>
</dbReference>
<organism evidence="1 2">
    <name type="scientific">Candidatus Wallbacteria bacterium HGW-Wallbacteria-1</name>
    <dbReference type="NCBI Taxonomy" id="2013854"/>
    <lineage>
        <taxon>Bacteria</taxon>
        <taxon>Candidatus Walliibacteriota</taxon>
    </lineage>
</organism>
<protein>
    <submittedName>
        <fullName evidence="1">Uncharacterized protein</fullName>
    </submittedName>
</protein>
<evidence type="ECO:0000313" key="1">
    <source>
        <dbReference type="EMBL" id="PKK91168.1"/>
    </source>
</evidence>
<proteinExistence type="predicted"/>
<dbReference type="Proteomes" id="UP000233256">
    <property type="component" value="Unassembled WGS sequence"/>
</dbReference>
<sequence length="270" mass="29147">MNLVIAANLPFSDQVSGYTGVGFPSHLVFDGKTAATIMVENFRRAIEDFREMAESDKFEELSAPPMTVLVLDPCEKVPHDLPDGVLVHRVAPTDVKGGIRILQELPDRGWTFFASADCVMMTAEDISTFLADASAYSTEIMVPLVDKGNFLNEFPGVEKHFFKLVEGKFALGRAFLARTVSARKGAHKASGIAELAEDPIELAKSMGLKLSMKYAIGRLSIADVENFADSHLGVNCKLVSTSGAGLTLAATTVSRIVTAQRHFHGETAGK</sequence>
<comment type="caution">
    <text evidence="1">The sequence shown here is derived from an EMBL/GenBank/DDBJ whole genome shotgun (WGS) entry which is preliminary data.</text>
</comment>